<name>V4PDS4_9CAUL</name>
<keyword evidence="1" id="KW-0812">Transmembrane</keyword>
<dbReference type="RefSeq" id="WP_018080669.1">
    <property type="nucleotide sequence ID" value="NZ_AQWM01000002.1"/>
</dbReference>
<dbReference type="PATRIC" id="fig|1121022.4.peg.3922"/>
<sequence>MFELAPDVVPHTRIIPARRPPKKAAAPALAITAYAEHDGMGMGTLSDGSGYLTQRGLAHLCGVQNAHIGTISRDWQSDKPRIVAIRTRLERLGHEREAAHRVLIWDGRRQYSYDPAVCEAILDYYALEAGDHIQAEAQTNRLRFKRVDLGGWIVDQFKPKPEPEAPMPLKFVPLATHAPETFEAVDAVILYICGLYALSVWMAATYFEGLKQRAMNASWNRLGLYLPLKAMLEIQAEAILRAQKSLSF</sequence>
<dbReference type="AlphaFoldDB" id="V4PDS4"/>
<gene>
    <name evidence="2" type="ORF">ABENE_19145</name>
</gene>
<dbReference type="OrthoDB" id="5917964at2"/>
<organism evidence="2 3">
    <name type="scientific">Asticcacaulis benevestitus DSM 16100 = ATCC BAA-896</name>
    <dbReference type="NCBI Taxonomy" id="1121022"/>
    <lineage>
        <taxon>Bacteria</taxon>
        <taxon>Pseudomonadati</taxon>
        <taxon>Pseudomonadota</taxon>
        <taxon>Alphaproteobacteria</taxon>
        <taxon>Caulobacterales</taxon>
        <taxon>Caulobacteraceae</taxon>
        <taxon>Asticcacaulis</taxon>
    </lineage>
</organism>
<dbReference type="EMBL" id="AWGB01000061">
    <property type="protein sequence ID" value="ESQ85299.1"/>
    <property type="molecule type" value="Genomic_DNA"/>
</dbReference>
<keyword evidence="3" id="KW-1185">Reference proteome</keyword>
<proteinExistence type="predicted"/>
<keyword evidence="1" id="KW-0472">Membrane</keyword>
<accession>V4PDS4</accession>
<feature type="transmembrane region" description="Helical" evidence="1">
    <location>
        <begin position="188"/>
        <end position="207"/>
    </location>
</feature>
<dbReference type="Proteomes" id="UP000017837">
    <property type="component" value="Unassembled WGS sequence"/>
</dbReference>
<comment type="caution">
    <text evidence="2">The sequence shown here is derived from an EMBL/GenBank/DDBJ whole genome shotgun (WGS) entry which is preliminary data.</text>
</comment>
<protein>
    <submittedName>
        <fullName evidence="2">Uncharacterized protein</fullName>
    </submittedName>
</protein>
<reference evidence="2 3" key="1">
    <citation type="journal article" date="2014" name="Nature">
        <title>Sequential evolution of bacterial morphology by co-option of a developmental regulator.</title>
        <authorList>
            <person name="Jiang C."/>
            <person name="Brown P.J."/>
            <person name="Ducret A."/>
            <person name="Brun Y.V."/>
        </authorList>
    </citation>
    <scope>NUCLEOTIDE SEQUENCE [LARGE SCALE GENOMIC DNA]</scope>
    <source>
        <strain evidence="2 3">DSM 16100</strain>
    </source>
</reference>
<dbReference type="eggNOG" id="ENOG502ZA91">
    <property type="taxonomic scope" value="Bacteria"/>
</dbReference>
<evidence type="ECO:0000313" key="2">
    <source>
        <dbReference type="EMBL" id="ESQ85299.1"/>
    </source>
</evidence>
<evidence type="ECO:0000256" key="1">
    <source>
        <dbReference type="SAM" id="Phobius"/>
    </source>
</evidence>
<evidence type="ECO:0000313" key="3">
    <source>
        <dbReference type="Proteomes" id="UP000017837"/>
    </source>
</evidence>
<keyword evidence="1" id="KW-1133">Transmembrane helix</keyword>